<comment type="caution">
    <text evidence="2">The sequence shown here is derived from an EMBL/GenBank/DDBJ whole genome shotgun (WGS) entry which is preliminary data.</text>
</comment>
<dbReference type="Proteomes" id="UP001201873">
    <property type="component" value="Unassembled WGS sequence"/>
</dbReference>
<protein>
    <recommendedName>
        <fullName evidence="4">Lipoprotein</fullName>
    </recommendedName>
</protein>
<dbReference type="PROSITE" id="PS51257">
    <property type="entry name" value="PROKAR_LIPOPROTEIN"/>
    <property type="match status" value="1"/>
</dbReference>
<evidence type="ECO:0000313" key="2">
    <source>
        <dbReference type="EMBL" id="MCK9874243.1"/>
    </source>
</evidence>
<reference evidence="2 3" key="1">
    <citation type="submission" date="2022-04" db="EMBL/GenBank/DDBJ databases">
        <title>Genome diversity in the genus Frankia.</title>
        <authorList>
            <person name="Carlos-Shanley C."/>
            <person name="Hahn D."/>
        </authorList>
    </citation>
    <scope>NUCLEOTIDE SEQUENCE [LARGE SCALE GENOMIC DNA]</scope>
    <source>
        <strain evidence="2 3">Ag45/Mut15</strain>
    </source>
</reference>
<dbReference type="EMBL" id="JALKFT010000001">
    <property type="protein sequence ID" value="MCK9874243.1"/>
    <property type="molecule type" value="Genomic_DNA"/>
</dbReference>
<feature type="signal peptide" evidence="1">
    <location>
        <begin position="1"/>
        <end position="17"/>
    </location>
</feature>
<gene>
    <name evidence="2" type="ORF">MXD59_00315</name>
</gene>
<sequence>MSVRGMWVWGVALTAMAGCGAAGKGGGGAAPPSNPGATTVGPVAAFGRPTEVAAFVSTFRALYPALAQGRSDEALGADVIQVCQHDLRDPSTGRRSAHGEAVALQRIPGRFERDGITVDLTTARTILAVAQGTACGPVEVKGS</sequence>
<keyword evidence="1" id="KW-0732">Signal</keyword>
<evidence type="ECO:0000256" key="1">
    <source>
        <dbReference type="SAM" id="SignalP"/>
    </source>
</evidence>
<feature type="chain" id="PRO_5046899934" description="Lipoprotein" evidence="1">
    <location>
        <begin position="18"/>
        <end position="143"/>
    </location>
</feature>
<keyword evidence="3" id="KW-1185">Reference proteome</keyword>
<name>A0ABT0JRS8_9ACTN</name>
<evidence type="ECO:0000313" key="3">
    <source>
        <dbReference type="Proteomes" id="UP001201873"/>
    </source>
</evidence>
<dbReference type="RefSeq" id="WP_248822945.1">
    <property type="nucleotide sequence ID" value="NZ_JALKFT010000001.1"/>
</dbReference>
<proteinExistence type="predicted"/>
<evidence type="ECO:0008006" key="4">
    <source>
        <dbReference type="Google" id="ProtNLM"/>
    </source>
</evidence>
<organism evidence="2 3">
    <name type="scientific">Frankia umida</name>
    <dbReference type="NCBI Taxonomy" id="573489"/>
    <lineage>
        <taxon>Bacteria</taxon>
        <taxon>Bacillati</taxon>
        <taxon>Actinomycetota</taxon>
        <taxon>Actinomycetes</taxon>
        <taxon>Frankiales</taxon>
        <taxon>Frankiaceae</taxon>
        <taxon>Frankia</taxon>
    </lineage>
</organism>
<accession>A0ABT0JRS8</accession>